<accession>A0ABR9ITL1</accession>
<evidence type="ECO:0000259" key="2">
    <source>
        <dbReference type="Pfam" id="PF13586"/>
    </source>
</evidence>
<keyword evidence="4" id="KW-1185">Reference proteome</keyword>
<reference evidence="3 4" key="1">
    <citation type="submission" date="2020-10" db="EMBL/GenBank/DDBJ databases">
        <title>Sequencing the genomes of 1000 actinobacteria strains.</title>
        <authorList>
            <person name="Klenk H.-P."/>
        </authorList>
    </citation>
    <scope>NUCLEOTIDE SEQUENCE [LARGE SCALE GENOMIC DNA]</scope>
    <source>
        <strain evidence="3 4">DSM 7307</strain>
    </source>
</reference>
<evidence type="ECO:0000256" key="1">
    <source>
        <dbReference type="SAM" id="Phobius"/>
    </source>
</evidence>
<keyword evidence="1" id="KW-1133">Transmembrane helix</keyword>
<dbReference type="PANTHER" id="PTHR30007:SF1">
    <property type="entry name" value="BLR1914 PROTEIN"/>
    <property type="match status" value="1"/>
</dbReference>
<dbReference type="InterPro" id="IPR025668">
    <property type="entry name" value="Tnp_DDE_dom"/>
</dbReference>
<dbReference type="Proteomes" id="UP000620262">
    <property type="component" value="Unassembled WGS sequence"/>
</dbReference>
<feature type="domain" description="Transposase DDE" evidence="2">
    <location>
        <begin position="4"/>
        <end position="73"/>
    </location>
</feature>
<proteinExistence type="predicted"/>
<comment type="caution">
    <text evidence="3">The sequence shown here is derived from an EMBL/GenBank/DDBJ whole genome shotgun (WGS) entry which is preliminary data.</text>
</comment>
<name>A0ABR9ITL1_RHIVS</name>
<evidence type="ECO:0000313" key="3">
    <source>
        <dbReference type="EMBL" id="MBE1506182.1"/>
    </source>
</evidence>
<keyword evidence="1" id="KW-0812">Transmembrane</keyword>
<keyword evidence="1" id="KW-0472">Membrane</keyword>
<dbReference type="PANTHER" id="PTHR30007">
    <property type="entry name" value="PHP DOMAIN PROTEIN"/>
    <property type="match status" value="1"/>
</dbReference>
<evidence type="ECO:0000313" key="4">
    <source>
        <dbReference type="Proteomes" id="UP000620262"/>
    </source>
</evidence>
<sequence>MRDFLTARGTEPVIPNNPTRKQIKPFDPIAYRRRNIIERAFCRLKDWRRVATRYDKLMLNFAATCYIAAIIIWWT</sequence>
<organism evidence="3 4">
    <name type="scientific">Rhizobium viscosum</name>
    <name type="common">Arthrobacter viscosus</name>
    <dbReference type="NCBI Taxonomy" id="1673"/>
    <lineage>
        <taxon>Bacteria</taxon>
        <taxon>Pseudomonadati</taxon>
        <taxon>Pseudomonadota</taxon>
        <taxon>Alphaproteobacteria</taxon>
        <taxon>Hyphomicrobiales</taxon>
        <taxon>Rhizobiaceae</taxon>
        <taxon>Rhizobium/Agrobacterium group</taxon>
        <taxon>Rhizobium</taxon>
    </lineage>
</organism>
<dbReference type="Pfam" id="PF13586">
    <property type="entry name" value="DDE_Tnp_1_2"/>
    <property type="match status" value="1"/>
</dbReference>
<protein>
    <submittedName>
        <fullName evidence="3">Transposase</fullName>
    </submittedName>
</protein>
<gene>
    <name evidence="3" type="ORF">H4W29_003363</name>
</gene>
<feature type="transmembrane region" description="Helical" evidence="1">
    <location>
        <begin position="57"/>
        <end position="74"/>
    </location>
</feature>
<dbReference type="EMBL" id="JADBEC010000001">
    <property type="protein sequence ID" value="MBE1506182.1"/>
    <property type="molecule type" value="Genomic_DNA"/>
</dbReference>